<dbReference type="AlphaFoldDB" id="A0AAX2H8U8"/>
<dbReference type="SUPFAM" id="SSF47598">
    <property type="entry name" value="Ribbon-helix-helix"/>
    <property type="match status" value="1"/>
</dbReference>
<evidence type="ECO:0000313" key="3">
    <source>
        <dbReference type="Proteomes" id="UP000219564"/>
    </source>
</evidence>
<proteinExistence type="predicted"/>
<evidence type="ECO:0000259" key="1">
    <source>
        <dbReference type="Pfam" id="PF03869"/>
    </source>
</evidence>
<comment type="caution">
    <text evidence="2">The sequence shown here is derived from an EMBL/GenBank/DDBJ whole genome shotgun (WGS) entry which is preliminary data.</text>
</comment>
<dbReference type="Pfam" id="PF03869">
    <property type="entry name" value="Arc"/>
    <property type="match status" value="1"/>
</dbReference>
<name>A0AAX2H8U8_9PSED</name>
<feature type="domain" description="Arc-like DNA binding" evidence="1">
    <location>
        <begin position="26"/>
        <end position="63"/>
    </location>
</feature>
<protein>
    <recommendedName>
        <fullName evidence="1">Arc-like DNA binding domain-containing protein</fullName>
    </recommendedName>
</protein>
<dbReference type="GO" id="GO:0006355">
    <property type="term" value="P:regulation of DNA-templated transcription"/>
    <property type="evidence" value="ECO:0007669"/>
    <property type="project" value="InterPro"/>
</dbReference>
<sequence>MGATQVEPIGSVYVKTHLVHYFKMNRTDPQFKLRIPVELKETLDAKADENSRSLSNEMLKRLEVTIELDELLAVSGGFIYAAGVLANLIKENQALKSERDEFRSLVKSEFSKLLDERIDLLESRLLSLPGSSFGKAVAKTKT</sequence>
<accession>A0AAX2H8U8</accession>
<dbReference type="GO" id="GO:0003677">
    <property type="term" value="F:DNA binding"/>
    <property type="evidence" value="ECO:0007669"/>
    <property type="project" value="InterPro"/>
</dbReference>
<dbReference type="InterPro" id="IPR005569">
    <property type="entry name" value="Arc_DNA-bd_dom"/>
</dbReference>
<organism evidence="2 3">
    <name type="scientific">Pseudomonas lundensis</name>
    <dbReference type="NCBI Taxonomy" id="86185"/>
    <lineage>
        <taxon>Bacteria</taxon>
        <taxon>Pseudomonadati</taxon>
        <taxon>Pseudomonadota</taxon>
        <taxon>Gammaproteobacteria</taxon>
        <taxon>Pseudomonadales</taxon>
        <taxon>Pseudomonadaceae</taxon>
        <taxon>Pseudomonas</taxon>
    </lineage>
</organism>
<dbReference type="EMBL" id="OBKZ01000017">
    <property type="protein sequence ID" value="SOB52725.1"/>
    <property type="molecule type" value="Genomic_DNA"/>
</dbReference>
<reference evidence="2 3" key="1">
    <citation type="submission" date="2017-08" db="EMBL/GenBank/DDBJ databases">
        <authorList>
            <person name="Chaillou S."/>
        </authorList>
    </citation>
    <scope>NUCLEOTIDE SEQUENCE [LARGE SCALE GENOMIC DNA]</scope>
    <source>
        <strain evidence="2 3">MFPA15A1205</strain>
    </source>
</reference>
<dbReference type="Gene3D" id="1.10.1220.10">
    <property type="entry name" value="Met repressor-like"/>
    <property type="match status" value="1"/>
</dbReference>
<evidence type="ECO:0000313" key="2">
    <source>
        <dbReference type="EMBL" id="SOB52725.1"/>
    </source>
</evidence>
<dbReference type="InterPro" id="IPR013321">
    <property type="entry name" value="Arc_rbn_hlx_hlx"/>
</dbReference>
<dbReference type="InterPro" id="IPR010985">
    <property type="entry name" value="Ribbon_hlx_hlx"/>
</dbReference>
<dbReference type="Proteomes" id="UP000219564">
    <property type="component" value="Unassembled WGS sequence"/>
</dbReference>
<gene>
    <name evidence="2" type="ORF">PLUA15_240138</name>
</gene>